<dbReference type="PRINTS" id="PR00119">
    <property type="entry name" value="CATATPASE"/>
</dbReference>
<feature type="transmembrane region" description="Helical" evidence="20">
    <location>
        <begin position="437"/>
        <end position="460"/>
    </location>
</feature>
<dbReference type="KEGG" id="gps:C427_1952"/>
<dbReference type="SUPFAM" id="SSF81665">
    <property type="entry name" value="Calcium ATPase, transmembrane domain M"/>
    <property type="match status" value="1"/>
</dbReference>
<dbReference type="InterPro" id="IPR015358">
    <property type="entry name" value="Tscrpt_reg_MerR_DNA-bd"/>
</dbReference>
<reference evidence="24 25" key="1">
    <citation type="journal article" date="2013" name="Genome Announc.">
        <title>Complete Genome Sequence of Glaciecola psychrophila Strain 170T.</title>
        <authorList>
            <person name="Yin J."/>
            <person name="Chen J."/>
            <person name="Liu G."/>
            <person name="Yu Y."/>
            <person name="Song L."/>
            <person name="Wang X."/>
            <person name="Qu X."/>
        </authorList>
    </citation>
    <scope>NUCLEOTIDE SEQUENCE [LARGE SCALE GENOMIC DNA]</scope>
    <source>
        <strain evidence="24 25">170</strain>
    </source>
</reference>
<dbReference type="InterPro" id="IPR023214">
    <property type="entry name" value="HAD_sf"/>
</dbReference>
<dbReference type="InterPro" id="IPR017969">
    <property type="entry name" value="Heavy-metal-associated_CS"/>
</dbReference>
<feature type="domain" description="HMA" evidence="22">
    <location>
        <begin position="68"/>
        <end position="138"/>
    </location>
</feature>
<keyword evidence="12 20" id="KW-1133">Transmembrane helix</keyword>
<dbReference type="NCBIfam" id="TIGR02044">
    <property type="entry name" value="CueR"/>
    <property type="match status" value="1"/>
</dbReference>
<dbReference type="PATRIC" id="fig|1129794.4.peg.1933"/>
<feature type="transmembrane region" description="Helical" evidence="20">
    <location>
        <begin position="769"/>
        <end position="789"/>
    </location>
</feature>
<comment type="subcellular location">
    <subcellularLocation>
        <location evidence="20">Cell membrane</location>
    </subcellularLocation>
    <subcellularLocation>
        <location evidence="1">Endomembrane system</location>
        <topology evidence="1">Multi-pass membrane protein</topology>
    </subcellularLocation>
</comment>
<evidence type="ECO:0000256" key="13">
    <source>
        <dbReference type="ARBA" id="ARBA00023008"/>
    </source>
</evidence>
<evidence type="ECO:0000256" key="7">
    <source>
        <dbReference type="ARBA" id="ARBA00022741"/>
    </source>
</evidence>
<dbReference type="InterPro" id="IPR027256">
    <property type="entry name" value="P-typ_ATPase_IB"/>
</dbReference>
<dbReference type="Pfam" id="PF00376">
    <property type="entry name" value="MerR"/>
    <property type="match status" value="1"/>
</dbReference>
<dbReference type="InterPro" id="IPR008250">
    <property type="entry name" value="ATPase_P-typ_transduc_dom_A_sf"/>
</dbReference>
<dbReference type="PROSITE" id="PS01229">
    <property type="entry name" value="COF_2"/>
    <property type="match status" value="1"/>
</dbReference>
<dbReference type="GO" id="GO:0005886">
    <property type="term" value="C:plasma membrane"/>
    <property type="evidence" value="ECO:0007669"/>
    <property type="project" value="UniProtKB-SubCell"/>
</dbReference>
<dbReference type="Pfam" id="PF00702">
    <property type="entry name" value="Hydrolase"/>
    <property type="match status" value="1"/>
</dbReference>
<dbReference type="NCBIfam" id="TIGR01511">
    <property type="entry name" value="ATPase-IB1_Cu"/>
    <property type="match status" value="1"/>
</dbReference>
<evidence type="ECO:0000256" key="14">
    <source>
        <dbReference type="ARBA" id="ARBA00023015"/>
    </source>
</evidence>
<evidence type="ECO:0000256" key="17">
    <source>
        <dbReference type="ARBA" id="ARBA00023163"/>
    </source>
</evidence>
<dbReference type="CDD" id="cd00371">
    <property type="entry name" value="HMA"/>
    <property type="match status" value="2"/>
</dbReference>
<keyword evidence="7 20" id="KW-0547">Nucleotide-binding</keyword>
<comment type="similarity">
    <text evidence="2 20">Belongs to the cation transport ATPase (P-type) (TC 3.A.3) family. Type IB subfamily.</text>
</comment>
<dbReference type="Gene3D" id="3.40.1110.10">
    <property type="entry name" value="Calcium-transporting ATPase, cytoplasmic domain N"/>
    <property type="match status" value="1"/>
</dbReference>
<dbReference type="InterPro" id="IPR001757">
    <property type="entry name" value="P_typ_ATPase"/>
</dbReference>
<dbReference type="GO" id="GO:0016887">
    <property type="term" value="F:ATP hydrolysis activity"/>
    <property type="evidence" value="ECO:0007669"/>
    <property type="project" value="InterPro"/>
</dbReference>
<dbReference type="GO" id="GO:0005524">
    <property type="term" value="F:ATP binding"/>
    <property type="evidence" value="ECO:0007669"/>
    <property type="project" value="UniProtKB-UniRule"/>
</dbReference>
<evidence type="ECO:0000259" key="22">
    <source>
        <dbReference type="PROSITE" id="PS50846"/>
    </source>
</evidence>
<accession>M4RKH4</accession>
<dbReference type="InterPro" id="IPR044492">
    <property type="entry name" value="P_typ_ATPase_HD_dom"/>
</dbReference>
<dbReference type="InterPro" id="IPR009061">
    <property type="entry name" value="DNA-bd_dom_put_sf"/>
</dbReference>
<proteinExistence type="inferred from homology"/>
<feature type="domain" description="HTH merR-type" evidence="23">
    <location>
        <begin position="802"/>
        <end position="871"/>
    </location>
</feature>
<keyword evidence="5 20" id="KW-0479">Metal-binding</keyword>
<dbReference type="PANTHER" id="PTHR43520">
    <property type="entry name" value="ATP7, ISOFORM B"/>
    <property type="match status" value="1"/>
</dbReference>
<dbReference type="InterPro" id="IPR000551">
    <property type="entry name" value="MerR-type_HTH_dom"/>
</dbReference>
<dbReference type="Gene3D" id="3.40.50.1000">
    <property type="entry name" value="HAD superfamily/HAD-like"/>
    <property type="match status" value="1"/>
</dbReference>
<evidence type="ECO:0000256" key="16">
    <source>
        <dbReference type="ARBA" id="ARBA00023136"/>
    </source>
</evidence>
<evidence type="ECO:0000256" key="20">
    <source>
        <dbReference type="RuleBase" id="RU362081"/>
    </source>
</evidence>
<dbReference type="PRINTS" id="PR00941">
    <property type="entry name" value="CDATPASE"/>
</dbReference>
<keyword evidence="4 20" id="KW-0812">Transmembrane</keyword>
<dbReference type="InterPro" id="IPR018303">
    <property type="entry name" value="ATPase_P-typ_P_site"/>
</dbReference>
<feature type="transmembrane region" description="Helical" evidence="20">
    <location>
        <begin position="164"/>
        <end position="186"/>
    </location>
</feature>
<dbReference type="PANTHER" id="PTHR43520:SF8">
    <property type="entry name" value="P-TYPE CU(+) TRANSPORTER"/>
    <property type="match status" value="1"/>
</dbReference>
<feature type="transmembrane region" description="Helical" evidence="20">
    <location>
        <begin position="410"/>
        <end position="431"/>
    </location>
</feature>
<keyword evidence="16 20" id="KW-0472">Membrane</keyword>
<keyword evidence="11" id="KW-1278">Translocase</keyword>
<dbReference type="GO" id="GO:0045893">
    <property type="term" value="P:positive regulation of DNA-templated transcription"/>
    <property type="evidence" value="ECO:0007669"/>
    <property type="project" value="InterPro"/>
</dbReference>
<dbReference type="NCBIfam" id="TIGR00003">
    <property type="entry name" value="copper ion binding protein"/>
    <property type="match status" value="1"/>
</dbReference>
<dbReference type="FunFam" id="3.30.70.100:FF:000005">
    <property type="entry name" value="Copper-exporting P-type ATPase A"/>
    <property type="match status" value="1"/>
</dbReference>
<evidence type="ECO:0000256" key="1">
    <source>
        <dbReference type="ARBA" id="ARBA00004127"/>
    </source>
</evidence>
<keyword evidence="9 20" id="KW-0067">ATP-binding</keyword>
<dbReference type="Proteomes" id="UP000011864">
    <property type="component" value="Chromosome"/>
</dbReference>
<dbReference type="Pfam" id="PF00403">
    <property type="entry name" value="HMA"/>
    <property type="match status" value="2"/>
</dbReference>
<dbReference type="CDD" id="cd01108">
    <property type="entry name" value="HTH_CueR"/>
    <property type="match status" value="1"/>
</dbReference>
<dbReference type="AlphaFoldDB" id="M4RKH4"/>
<evidence type="ECO:0000256" key="15">
    <source>
        <dbReference type="ARBA" id="ARBA00023065"/>
    </source>
</evidence>
<dbReference type="InterPro" id="IPR011789">
    <property type="entry name" value="CueR"/>
</dbReference>
<feature type="transmembrane region" description="Helical" evidence="20">
    <location>
        <begin position="255"/>
        <end position="273"/>
    </location>
</feature>
<dbReference type="PROSITE" id="PS00154">
    <property type="entry name" value="ATPASE_E1_E2"/>
    <property type="match status" value="1"/>
</dbReference>
<evidence type="ECO:0000256" key="6">
    <source>
        <dbReference type="ARBA" id="ARBA00022737"/>
    </source>
</evidence>
<organism evidence="24 25">
    <name type="scientific">Paraglaciecola psychrophila 170</name>
    <dbReference type="NCBI Taxonomy" id="1129794"/>
    <lineage>
        <taxon>Bacteria</taxon>
        <taxon>Pseudomonadati</taxon>
        <taxon>Pseudomonadota</taxon>
        <taxon>Gammaproteobacteria</taxon>
        <taxon>Alteromonadales</taxon>
        <taxon>Alteromonadaceae</taxon>
        <taxon>Paraglaciecola</taxon>
    </lineage>
</organism>
<dbReference type="InterPro" id="IPR036163">
    <property type="entry name" value="HMA_dom_sf"/>
</dbReference>
<evidence type="ECO:0000256" key="18">
    <source>
        <dbReference type="ARBA" id="ARBA00038904"/>
    </source>
</evidence>
<evidence type="ECO:0000256" key="2">
    <source>
        <dbReference type="ARBA" id="ARBA00006024"/>
    </source>
</evidence>
<keyword evidence="3" id="KW-0813">Transport</keyword>
<keyword evidence="13" id="KW-0186">Copper</keyword>
<dbReference type="SFLD" id="SFLDS00003">
    <property type="entry name" value="Haloacid_Dehalogenase"/>
    <property type="match status" value="1"/>
</dbReference>
<dbReference type="HOGENOM" id="CLU_001771_0_3_6"/>
<keyword evidence="21" id="KW-0175">Coiled coil</keyword>
<dbReference type="Pfam" id="PF00122">
    <property type="entry name" value="E1-E2_ATPase"/>
    <property type="match status" value="1"/>
</dbReference>
<dbReference type="Gene3D" id="3.30.70.100">
    <property type="match status" value="2"/>
</dbReference>
<evidence type="ECO:0000256" key="12">
    <source>
        <dbReference type="ARBA" id="ARBA00022989"/>
    </source>
</evidence>
<keyword evidence="8" id="KW-0187">Copper transport</keyword>
<feature type="transmembrane region" description="Helical" evidence="20">
    <location>
        <begin position="192"/>
        <end position="210"/>
    </location>
</feature>
<dbReference type="InterPro" id="IPR059000">
    <property type="entry name" value="ATPase_P-type_domA"/>
</dbReference>
<sequence>MQSSMQLAVQGMTCSSCAGRIEKALLKVENVEQASVNLATETVTVEGNPSVNELVKAITGAGYQVSTETRQYQLTGMTCASCAGRVEKALLNVAGVITANVNLATEQVNITLLSKMSEASLNESMLGEAVKNAGYQLVSQQSLAEQAETHNQTMAFFRSDNWPVIGASLLTLPLVLPMLGMLFGINWVMPSLWQWLLATPVQFYFGARFYRAGFNALKAGTSNMDLLVAIGTSAAYGLSLYLWYSFDGEHGAPHLYFESSAAVLTLVLLGKLLEQRAKRHTTDALRALESLKPTTANVWRNENWQSVAAIELQRDEKVKVLPGERIPVDGKVIKGDSHVDEALISGESMPLLKSIGDKVTGGSINLDGVLELTATAVGAESTLAKIIHMVEQAQGAKAPVQALVDKISSVFVPLVLVIALLTLLGWGMISGDWTQGILHAVAVLVIACPCALGLATPAAIMAGTGTAARHGILVKDARALEQAKQTDMVVFDKTGTLTEGKPELIQLTAFQIDEPALLTLAYGLQQNSEHPLAKAVVKRAQQDATKLPDIKHFKVIAGKGVQGEENGKQLLLGSSRWMQELGLTLPLQQITTQGATVSWLASKQGENIELLGLLCFADKIKEQAKHAVDALKHRGIKVAMLTGDSAASAQQVASELGLDDYQAEVLPQDKAAAIASYQQQGYQVAMVGDGINDAPALAQADLGIAMATGTEVAISAAAITLMRGDPALVSAAISLASATYRNIQQNLFWAFAFNSVGIPLAALGYLNPIIAGGAMAVSSVLVVTNALRLQRKSFKRGNMNTLLTIGNAAKASGLTAKMIRHYEESSLLQRPPRTEAGYRLYNSEQLNQLKFIRQARNLGFSLHEIKSLLSLWQDPQRESRAVKQMAEQHLAEIETKIAELQHMQQVLTELATSCRGDSSPDCSILQQLAKGE</sequence>
<dbReference type="PROSITE" id="PS50846">
    <property type="entry name" value="HMA_2"/>
    <property type="match status" value="2"/>
</dbReference>
<name>M4RKH4_9ALTE</name>
<dbReference type="Gene3D" id="2.70.150.10">
    <property type="entry name" value="Calcium-transporting ATPase, cytoplasmic transduction domain A"/>
    <property type="match status" value="1"/>
</dbReference>
<evidence type="ECO:0000313" key="25">
    <source>
        <dbReference type="Proteomes" id="UP000011864"/>
    </source>
</evidence>
<evidence type="ECO:0000256" key="21">
    <source>
        <dbReference type="SAM" id="Coils"/>
    </source>
</evidence>
<keyword evidence="15" id="KW-0406">Ion transport</keyword>
<dbReference type="PROSITE" id="PS50937">
    <property type="entry name" value="HTH_MERR_2"/>
    <property type="match status" value="1"/>
</dbReference>
<feature type="domain" description="HMA" evidence="22">
    <location>
        <begin position="3"/>
        <end position="66"/>
    </location>
</feature>
<evidence type="ECO:0000256" key="19">
    <source>
        <dbReference type="ARBA" id="ARBA00047424"/>
    </source>
</evidence>
<evidence type="ECO:0000256" key="4">
    <source>
        <dbReference type="ARBA" id="ARBA00022692"/>
    </source>
</evidence>
<feature type="transmembrane region" description="Helical" evidence="20">
    <location>
        <begin position="747"/>
        <end position="763"/>
    </location>
</feature>
<evidence type="ECO:0000256" key="10">
    <source>
        <dbReference type="ARBA" id="ARBA00022842"/>
    </source>
</evidence>
<dbReference type="EMBL" id="CP003837">
    <property type="protein sequence ID" value="AGH44061.1"/>
    <property type="molecule type" value="Genomic_DNA"/>
</dbReference>
<dbReference type="GO" id="GO:0003700">
    <property type="term" value="F:DNA-binding transcription factor activity"/>
    <property type="evidence" value="ECO:0007669"/>
    <property type="project" value="InterPro"/>
</dbReference>
<dbReference type="CDD" id="cd02094">
    <property type="entry name" value="P-type_ATPase_Cu-like"/>
    <property type="match status" value="1"/>
</dbReference>
<keyword evidence="20" id="KW-1003">Cell membrane</keyword>
<keyword evidence="17" id="KW-0804">Transcription</keyword>
<dbReference type="EC" id="7.2.2.9" evidence="18"/>
<dbReference type="Pfam" id="PF09278">
    <property type="entry name" value="MerR-DNA-bind"/>
    <property type="match status" value="1"/>
</dbReference>
<dbReference type="SUPFAM" id="SSF55008">
    <property type="entry name" value="HMA, heavy metal-associated domain"/>
    <property type="match status" value="2"/>
</dbReference>
<dbReference type="SFLD" id="SFLDF00027">
    <property type="entry name" value="p-type_atpase"/>
    <property type="match status" value="1"/>
</dbReference>
<dbReference type="SFLD" id="SFLDG00002">
    <property type="entry name" value="C1.7:_P-type_atpase_like"/>
    <property type="match status" value="1"/>
</dbReference>
<dbReference type="GO" id="GO:0055070">
    <property type="term" value="P:copper ion homeostasis"/>
    <property type="evidence" value="ECO:0007669"/>
    <property type="project" value="TreeGrafter"/>
</dbReference>
<evidence type="ECO:0000256" key="3">
    <source>
        <dbReference type="ARBA" id="ARBA00022448"/>
    </source>
</evidence>
<feature type="coiled-coil region" evidence="21">
    <location>
        <begin position="883"/>
        <end position="910"/>
    </location>
</feature>
<dbReference type="InterPro" id="IPR036412">
    <property type="entry name" value="HAD-like_sf"/>
</dbReference>
<dbReference type="RefSeq" id="WP_015430659.1">
    <property type="nucleotide sequence ID" value="NC_020514.1"/>
</dbReference>
<keyword evidence="6" id="KW-0677">Repeat</keyword>
<dbReference type="InterPro" id="IPR023298">
    <property type="entry name" value="ATPase_P-typ_TM_dom_sf"/>
</dbReference>
<dbReference type="GO" id="GO:0005507">
    <property type="term" value="F:copper ion binding"/>
    <property type="evidence" value="ECO:0007669"/>
    <property type="project" value="InterPro"/>
</dbReference>
<dbReference type="SUPFAM" id="SSF56784">
    <property type="entry name" value="HAD-like"/>
    <property type="match status" value="1"/>
</dbReference>
<evidence type="ECO:0000313" key="24">
    <source>
        <dbReference type="EMBL" id="AGH44061.1"/>
    </source>
</evidence>
<dbReference type="InterPro" id="IPR023299">
    <property type="entry name" value="ATPase_P-typ_cyto_dom_N"/>
</dbReference>
<feature type="transmembrane region" description="Helical" evidence="20">
    <location>
        <begin position="222"/>
        <end position="243"/>
    </location>
</feature>
<protein>
    <recommendedName>
        <fullName evidence="18">P-type Cu(2+) transporter</fullName>
        <ecNumber evidence="18">7.2.2.9</ecNumber>
    </recommendedName>
</protein>
<dbReference type="PRINTS" id="PR00040">
    <property type="entry name" value="HTHMERR"/>
</dbReference>
<dbReference type="GO" id="GO:0012505">
    <property type="term" value="C:endomembrane system"/>
    <property type="evidence" value="ECO:0007669"/>
    <property type="project" value="UniProtKB-SubCell"/>
</dbReference>
<evidence type="ECO:0000259" key="23">
    <source>
        <dbReference type="PROSITE" id="PS50937"/>
    </source>
</evidence>
<dbReference type="Gene3D" id="1.10.1660.10">
    <property type="match status" value="1"/>
</dbReference>
<gene>
    <name evidence="24" type="ORF">C427_1952</name>
</gene>
<dbReference type="SUPFAM" id="SSF81653">
    <property type="entry name" value="Calcium ATPase, transduction domain A"/>
    <property type="match status" value="1"/>
</dbReference>
<dbReference type="SUPFAM" id="SSF46955">
    <property type="entry name" value="Putative DNA-binding domain"/>
    <property type="match status" value="1"/>
</dbReference>
<evidence type="ECO:0000256" key="9">
    <source>
        <dbReference type="ARBA" id="ARBA00022840"/>
    </source>
</evidence>
<dbReference type="NCBIfam" id="TIGR01494">
    <property type="entry name" value="ATPase_P-type"/>
    <property type="match status" value="1"/>
</dbReference>
<dbReference type="FunFam" id="2.70.150.10:FF:000002">
    <property type="entry name" value="Copper-transporting ATPase 1, putative"/>
    <property type="match status" value="1"/>
</dbReference>
<dbReference type="InterPro" id="IPR006121">
    <property type="entry name" value="HMA_dom"/>
</dbReference>
<evidence type="ECO:0000256" key="11">
    <source>
        <dbReference type="ARBA" id="ARBA00022967"/>
    </source>
</evidence>
<dbReference type="NCBIfam" id="TIGR01525">
    <property type="entry name" value="ATPase-IB_hvy"/>
    <property type="match status" value="1"/>
</dbReference>
<keyword evidence="10" id="KW-0460">Magnesium</keyword>
<dbReference type="GO" id="GO:0003677">
    <property type="term" value="F:DNA binding"/>
    <property type="evidence" value="ECO:0007669"/>
    <property type="project" value="InterPro"/>
</dbReference>
<dbReference type="eggNOG" id="COG2217">
    <property type="taxonomic scope" value="Bacteria"/>
</dbReference>
<dbReference type="STRING" id="1129794.C427_1952"/>
<evidence type="ECO:0000256" key="8">
    <source>
        <dbReference type="ARBA" id="ARBA00022796"/>
    </source>
</evidence>
<keyword evidence="25" id="KW-1185">Reference proteome</keyword>
<keyword evidence="14" id="KW-0805">Transcription regulation</keyword>
<evidence type="ECO:0000256" key="5">
    <source>
        <dbReference type="ARBA" id="ARBA00022723"/>
    </source>
</evidence>
<dbReference type="GO" id="GO:0043682">
    <property type="term" value="F:P-type divalent copper transporter activity"/>
    <property type="evidence" value="ECO:0007669"/>
    <property type="project" value="UniProtKB-EC"/>
</dbReference>
<dbReference type="SMART" id="SM00422">
    <property type="entry name" value="HTH_MERR"/>
    <property type="match status" value="1"/>
</dbReference>
<dbReference type="InterPro" id="IPR006122">
    <property type="entry name" value="HMA_Cu_ion-bd"/>
</dbReference>
<comment type="catalytic activity">
    <reaction evidence="19">
        <text>Cu(2+)(in) + ATP + H2O = Cu(2+)(out) + ADP + phosphate + H(+)</text>
        <dbReference type="Rhea" id="RHEA:10376"/>
        <dbReference type="ChEBI" id="CHEBI:15377"/>
        <dbReference type="ChEBI" id="CHEBI:15378"/>
        <dbReference type="ChEBI" id="CHEBI:29036"/>
        <dbReference type="ChEBI" id="CHEBI:30616"/>
        <dbReference type="ChEBI" id="CHEBI:43474"/>
        <dbReference type="ChEBI" id="CHEBI:456216"/>
        <dbReference type="EC" id="7.2.2.9"/>
    </reaction>
</comment>
<dbReference type="PROSITE" id="PS01047">
    <property type="entry name" value="HMA_1"/>
    <property type="match status" value="2"/>
</dbReference>